<organism evidence="2">
    <name type="scientific">uncultured Caudovirales phage</name>
    <dbReference type="NCBI Taxonomy" id="2100421"/>
    <lineage>
        <taxon>Viruses</taxon>
        <taxon>Duplodnaviria</taxon>
        <taxon>Heunggongvirae</taxon>
        <taxon>Uroviricota</taxon>
        <taxon>Caudoviricetes</taxon>
        <taxon>Peduoviridae</taxon>
        <taxon>Maltschvirus</taxon>
        <taxon>Maltschvirus maltsch</taxon>
    </lineage>
</organism>
<evidence type="ECO:0000259" key="1">
    <source>
        <dbReference type="Pfam" id="PF04965"/>
    </source>
</evidence>
<dbReference type="Pfam" id="PF04965">
    <property type="entry name" value="GPW_gp25"/>
    <property type="match status" value="1"/>
</dbReference>
<dbReference type="InterPro" id="IPR007048">
    <property type="entry name" value="IraD/Gp25-like"/>
</dbReference>
<dbReference type="EMBL" id="LR796341">
    <property type="protein sequence ID" value="CAB4138034.1"/>
    <property type="molecule type" value="Genomic_DNA"/>
</dbReference>
<gene>
    <name evidence="2" type="ORF">UFOVP328_227</name>
</gene>
<sequence>MATFIGFNTQEQFKKFTLVDDALIKRDFLNALNIRQGQLPGRPAYGTVLWDNLFENQTSETELAITNEIQRVAGGDPRLQITEIDIFPQQNGMLIQLELTIVPSTDAERLSIFFDQQNRRASYI</sequence>
<reference evidence="2" key="1">
    <citation type="submission" date="2020-04" db="EMBL/GenBank/DDBJ databases">
        <authorList>
            <person name="Chiriac C."/>
            <person name="Salcher M."/>
            <person name="Ghai R."/>
            <person name="Kavagutti S V."/>
        </authorList>
    </citation>
    <scope>NUCLEOTIDE SEQUENCE</scope>
</reference>
<dbReference type="Gene3D" id="3.10.450.40">
    <property type="match status" value="1"/>
</dbReference>
<dbReference type="SUPFAM" id="SSF160719">
    <property type="entry name" value="gpW/gp25-like"/>
    <property type="match status" value="1"/>
</dbReference>
<name>A0A6J5LTY4_9CAUD</name>
<protein>
    <recommendedName>
        <fullName evidence="1">IraD/Gp25-like domain-containing protein</fullName>
    </recommendedName>
</protein>
<feature type="domain" description="IraD/Gp25-like" evidence="1">
    <location>
        <begin position="22"/>
        <end position="99"/>
    </location>
</feature>
<accession>A0A6J5LTY4</accession>
<proteinExistence type="predicted"/>
<evidence type="ECO:0000313" key="2">
    <source>
        <dbReference type="EMBL" id="CAB4138034.1"/>
    </source>
</evidence>